<keyword evidence="2" id="KW-0677">Repeat</keyword>
<evidence type="ECO:0000256" key="2">
    <source>
        <dbReference type="ARBA" id="ARBA00022737"/>
    </source>
</evidence>
<dbReference type="PROSITE" id="PS50082">
    <property type="entry name" value="WD_REPEATS_2"/>
    <property type="match status" value="1"/>
</dbReference>
<dbReference type="GO" id="GO:0031145">
    <property type="term" value="P:anaphase-promoting complex-dependent catabolic process"/>
    <property type="evidence" value="ECO:0007669"/>
    <property type="project" value="TreeGrafter"/>
</dbReference>
<dbReference type="SUPFAM" id="SSF50978">
    <property type="entry name" value="WD40 repeat-like"/>
    <property type="match status" value="1"/>
</dbReference>
<feature type="compositionally biased region" description="Low complexity" evidence="4">
    <location>
        <begin position="396"/>
        <end position="414"/>
    </location>
</feature>
<dbReference type="EMBL" id="NBCO01000002">
    <property type="protein sequence ID" value="ORC92967.1"/>
    <property type="molecule type" value="Genomic_DNA"/>
</dbReference>
<organism evidence="5 6">
    <name type="scientific">Trypanosoma theileri</name>
    <dbReference type="NCBI Taxonomy" id="67003"/>
    <lineage>
        <taxon>Eukaryota</taxon>
        <taxon>Discoba</taxon>
        <taxon>Euglenozoa</taxon>
        <taxon>Kinetoplastea</taxon>
        <taxon>Metakinetoplastina</taxon>
        <taxon>Trypanosomatida</taxon>
        <taxon>Trypanosomatidae</taxon>
        <taxon>Trypanosoma</taxon>
    </lineage>
</organism>
<dbReference type="VEuPathDB" id="TriTrypDB:TM35_000022930"/>
<dbReference type="GO" id="GO:1905786">
    <property type="term" value="P:positive regulation of anaphase-promoting complex-dependent catabolic process"/>
    <property type="evidence" value="ECO:0007669"/>
    <property type="project" value="TreeGrafter"/>
</dbReference>
<dbReference type="GO" id="GO:1990757">
    <property type="term" value="F:ubiquitin ligase activator activity"/>
    <property type="evidence" value="ECO:0007669"/>
    <property type="project" value="TreeGrafter"/>
</dbReference>
<dbReference type="InterPro" id="IPR033010">
    <property type="entry name" value="Cdc20/Fizzy"/>
</dbReference>
<feature type="region of interest" description="Disordered" evidence="4">
    <location>
        <begin position="396"/>
        <end position="423"/>
    </location>
</feature>
<dbReference type="AlphaFoldDB" id="A0A1X0P7P5"/>
<name>A0A1X0P7P5_9TRYP</name>
<dbReference type="InterPro" id="IPR001680">
    <property type="entry name" value="WD40_rpt"/>
</dbReference>
<keyword evidence="6" id="KW-1185">Reference proteome</keyword>
<comment type="caution">
    <text evidence="5">The sequence shown here is derived from an EMBL/GenBank/DDBJ whole genome shotgun (WGS) entry which is preliminary data.</text>
</comment>
<gene>
    <name evidence="5" type="ORF">TM35_000022930</name>
</gene>
<dbReference type="GO" id="GO:0010997">
    <property type="term" value="F:anaphase-promoting complex binding"/>
    <property type="evidence" value="ECO:0007669"/>
    <property type="project" value="InterPro"/>
</dbReference>
<dbReference type="SMART" id="SM00320">
    <property type="entry name" value="WD40"/>
    <property type="match status" value="2"/>
</dbReference>
<dbReference type="Gene3D" id="2.130.10.10">
    <property type="entry name" value="YVTN repeat-like/Quinoprotein amine dehydrogenase"/>
    <property type="match status" value="1"/>
</dbReference>
<dbReference type="RefSeq" id="XP_028887033.1">
    <property type="nucleotide sequence ID" value="XM_029021611.1"/>
</dbReference>
<dbReference type="InterPro" id="IPR036322">
    <property type="entry name" value="WD40_repeat_dom_sf"/>
</dbReference>
<dbReference type="STRING" id="67003.A0A1X0P7P5"/>
<protein>
    <submittedName>
        <fullName evidence="5">Uncharacterized protein</fullName>
    </submittedName>
</protein>
<reference evidence="5 6" key="1">
    <citation type="submission" date="2017-03" db="EMBL/GenBank/DDBJ databases">
        <title>An alternative strategy for trypanosome survival in the mammalian bloodstream revealed through genome and transcriptome analysis of the ubiquitous bovine parasite Trypanosoma (Megatrypanum) theileri.</title>
        <authorList>
            <person name="Kelly S."/>
            <person name="Ivens A."/>
            <person name="Mott A."/>
            <person name="O'Neill E."/>
            <person name="Emms D."/>
            <person name="Macleod O."/>
            <person name="Voorheis P."/>
            <person name="Matthews J."/>
            <person name="Matthews K."/>
            <person name="Carrington M."/>
        </authorList>
    </citation>
    <scope>NUCLEOTIDE SEQUENCE [LARGE SCALE GENOMIC DNA]</scope>
    <source>
        <strain evidence="5">Edinburgh</strain>
    </source>
</reference>
<dbReference type="PANTHER" id="PTHR19918:SF64">
    <property type="entry name" value="GUANINE NUCLEOTIDE-BINDING PROTEIN SUBUNIT BETA-LIKE PROTEIN"/>
    <property type="match status" value="1"/>
</dbReference>
<dbReference type="GO" id="GO:0005680">
    <property type="term" value="C:anaphase-promoting complex"/>
    <property type="evidence" value="ECO:0007669"/>
    <property type="project" value="TreeGrafter"/>
</dbReference>
<dbReference type="GeneID" id="39981391"/>
<dbReference type="PROSITE" id="PS50294">
    <property type="entry name" value="WD_REPEATS_REGION"/>
    <property type="match status" value="1"/>
</dbReference>
<evidence type="ECO:0000313" key="5">
    <source>
        <dbReference type="EMBL" id="ORC92967.1"/>
    </source>
</evidence>
<feature type="repeat" description="WD" evidence="3">
    <location>
        <begin position="274"/>
        <end position="315"/>
    </location>
</feature>
<dbReference type="Proteomes" id="UP000192257">
    <property type="component" value="Unassembled WGS sequence"/>
</dbReference>
<evidence type="ECO:0000256" key="1">
    <source>
        <dbReference type="ARBA" id="ARBA00022574"/>
    </source>
</evidence>
<evidence type="ECO:0000256" key="3">
    <source>
        <dbReference type="PROSITE-ProRule" id="PRU00221"/>
    </source>
</evidence>
<sequence>MPCEEHWIRGVSRDSEFDGLSAFSGDVMRNPRSRHLFGELPINALSNDVGLSGCHNIVESGCGRSSMSFLKSQRHEPLWQPTRLTSPYCVLSANGVQDDFYTSSLSWGRESVLLALRDEVLLFQPSRPAERPAVLNIQKRGRGSLSRVTSVSMSRFSDACCFLGELDGSVGMYESCGDGLLLPTNRFEMPPSLLEKTPLYGASAMAATASVRCLTTNAEHPWMVAAGTAAQGLFILDSRCTKPSAQMGGCDLPFPCKERRLDSSPLSPEDAVSLLSSATGISGIAWNASGSLVATGRSDGIVDIWSLSQTRTPVMQMKLPSLHTSIKAIAFHPTNPYELTVGGGSNDGILRVYDVSSAAPQLSWSVSTQCQVTQALYSPDGAFIVSAQGTQLKDFSLGTSPTRYSSSSSNLNTRRPTRDDTESHYEMGNHLERLTERIERDMRGGEGRTQREGDEDLLTYDSLTTETTPSIYATNPFSLVVWRKGTQQRGSTSLGFTSNASSIHNQFGSYANESRHTPLPLVSMYTMSGHRSRPLQLSAPFAQAANEGCMASIAGGMDSTIRFWRPFCLKSEGTTWEQRSRNSLRTAITDQDVEDMMTLPLR</sequence>
<evidence type="ECO:0000313" key="6">
    <source>
        <dbReference type="Proteomes" id="UP000192257"/>
    </source>
</evidence>
<dbReference type="InterPro" id="IPR015943">
    <property type="entry name" value="WD40/YVTN_repeat-like_dom_sf"/>
</dbReference>
<accession>A0A1X0P7P5</accession>
<dbReference type="PANTHER" id="PTHR19918">
    <property type="entry name" value="CELL DIVISION CYCLE 20 CDC20 FIZZY -RELATED"/>
    <property type="match status" value="1"/>
</dbReference>
<dbReference type="OrthoDB" id="10263272at2759"/>
<proteinExistence type="predicted"/>
<evidence type="ECO:0000256" key="4">
    <source>
        <dbReference type="SAM" id="MobiDB-lite"/>
    </source>
</evidence>
<keyword evidence="1 3" id="KW-0853">WD repeat</keyword>
<dbReference type="Pfam" id="PF00400">
    <property type="entry name" value="WD40"/>
    <property type="match status" value="2"/>
</dbReference>